<dbReference type="Pfam" id="PF00743">
    <property type="entry name" value="FMO-like"/>
    <property type="match status" value="1"/>
</dbReference>
<dbReference type="InterPro" id="IPR036188">
    <property type="entry name" value="FAD/NAD-bd_sf"/>
</dbReference>
<keyword evidence="7" id="KW-1185">Reference proteome</keyword>
<comment type="similarity">
    <text evidence="1">Belongs to the FMO family.</text>
</comment>
<evidence type="ECO:0000256" key="4">
    <source>
        <dbReference type="ARBA" id="ARBA00023002"/>
    </source>
</evidence>
<feature type="compositionally biased region" description="Polar residues" evidence="5">
    <location>
        <begin position="810"/>
        <end position="820"/>
    </location>
</feature>
<reference evidence="6" key="1">
    <citation type="journal article" date="2023" name="PhytoFront">
        <title>Draft Genome Resources of Seven Strains of Tilletia horrida, Causal Agent of Kernel Smut of Rice.</title>
        <authorList>
            <person name="Khanal S."/>
            <person name="Antony Babu S."/>
            <person name="Zhou X.G."/>
        </authorList>
    </citation>
    <scope>NUCLEOTIDE SEQUENCE</scope>
    <source>
        <strain evidence="6">TX6</strain>
    </source>
</reference>
<dbReference type="GO" id="GO:0050660">
    <property type="term" value="F:flavin adenine dinucleotide binding"/>
    <property type="evidence" value="ECO:0007669"/>
    <property type="project" value="InterPro"/>
</dbReference>
<evidence type="ECO:0000313" key="7">
    <source>
        <dbReference type="Proteomes" id="UP001176517"/>
    </source>
</evidence>
<proteinExistence type="inferred from homology"/>
<dbReference type="Gene3D" id="3.50.50.60">
    <property type="entry name" value="FAD/NAD(P)-binding domain"/>
    <property type="match status" value="1"/>
</dbReference>
<evidence type="ECO:0000256" key="5">
    <source>
        <dbReference type="SAM" id="MobiDB-lite"/>
    </source>
</evidence>
<sequence length="912" mass="98316">MPSLSTDQPRILDPPRPKSVLVIGGGPAGLVTLRNLLQHGPDDSAPPFERVHLIERRADIGGVWHLDHDTLALEHAHKNHHADGLWPITKHPHSQQPTTRPHWPSPAYPALRGNVLPPFLSFSDFARFPRPAHLEPFPTLTETYQYLRAFVDNAPLGATRPPGLTPYIRTSTNVLGVVQLPPNAQTGKPGGWAVRIQEWSNGQNGRTHTEHWDAIVLSTAWYDNPVYPRTPGIEQVRAVGKIVHAKWYRSPIPYRGKRVLVVGNGNSSNDICAHLAALKPLPGPNVHGIDAEPVYRSIKHAPLPNFVSLPDPRIKDVAKVERYILHDEDGETLDVELNDGTILRDVDLVILGVGYDYGYHYVSLIKPNALGNSELGKMPDPVADAAAFKSWDPLAFANRHSTLFERAVEEHQLRQLPSPSPSDGSAVELAYEAEQEASLTEAERIETIPRIKQTFLHIVSTHRGGNGGTLGFVGLPTVFWPFIVADFSSRVLRAIWDGSAPATVAISDRDPVVHSNDPEIAAGKASPALAPPRDLTIFGNTQLAREAEERERVRVLQKKRATLTEIENQRVKDAAAARAKGQIGSNDKALFQTPPDLLTKYHCPGGDEISYIHTLRAIVLAARPDLHLDRGVYEVPANALAWQEEEAGEDALWAGGGRDVPGQGVGLLRADDEALRRRNASPSIKLETLWAARRRLEASGAYGRVGASDFEGVAVPPSNRHAPGSAGVVTLETVPIRPEATRKAALEHQQGGVEGALPAALGKLDLAAPDGLEQSRLAQPIQAEWKLSLPASSSLSNGGANGRPLPPVQGSITIAAPSNQADGPLQATLATIDKAREVLNTTLTSWIGAVGKEDGSQAGTGVTANRTLGNSQPNGAHGDAADAEENEEDDEEEDGGDDGNVHRNPPAAATTI</sequence>
<keyword evidence="3" id="KW-0274">FAD</keyword>
<feature type="compositionally biased region" description="Acidic residues" evidence="5">
    <location>
        <begin position="881"/>
        <end position="897"/>
    </location>
</feature>
<evidence type="ECO:0000313" key="6">
    <source>
        <dbReference type="EMBL" id="KAK0543628.1"/>
    </source>
</evidence>
<protein>
    <recommendedName>
        <fullName evidence="8">FAD/NAD(P)-binding domain-containing protein</fullName>
    </recommendedName>
</protein>
<dbReference type="GO" id="GO:0050661">
    <property type="term" value="F:NADP binding"/>
    <property type="evidence" value="ECO:0007669"/>
    <property type="project" value="InterPro"/>
</dbReference>
<accession>A0AAN6GJ05</accession>
<feature type="region of interest" description="Disordered" evidence="5">
    <location>
        <begin position="851"/>
        <end position="912"/>
    </location>
</feature>
<dbReference type="PANTHER" id="PTHR23023">
    <property type="entry name" value="DIMETHYLANILINE MONOOXYGENASE"/>
    <property type="match status" value="1"/>
</dbReference>
<keyword evidence="4" id="KW-0560">Oxidoreductase</keyword>
<feature type="region of interest" description="Disordered" evidence="5">
    <location>
        <begin position="793"/>
        <end position="820"/>
    </location>
</feature>
<evidence type="ECO:0000256" key="2">
    <source>
        <dbReference type="ARBA" id="ARBA00022630"/>
    </source>
</evidence>
<dbReference type="AlphaFoldDB" id="A0AAN6GJ05"/>
<evidence type="ECO:0000256" key="1">
    <source>
        <dbReference type="ARBA" id="ARBA00009183"/>
    </source>
</evidence>
<dbReference type="InterPro" id="IPR020946">
    <property type="entry name" value="Flavin_mOase-like"/>
</dbReference>
<dbReference type="SUPFAM" id="SSF51905">
    <property type="entry name" value="FAD/NAD(P)-binding domain"/>
    <property type="match status" value="2"/>
</dbReference>
<name>A0AAN6GJ05_9BASI</name>
<dbReference type="GO" id="GO:0004499">
    <property type="term" value="F:N,N-dimethylaniline monooxygenase activity"/>
    <property type="evidence" value="ECO:0007669"/>
    <property type="project" value="InterPro"/>
</dbReference>
<feature type="compositionally biased region" description="Polar residues" evidence="5">
    <location>
        <begin position="857"/>
        <end position="873"/>
    </location>
</feature>
<dbReference type="InterPro" id="IPR050346">
    <property type="entry name" value="FMO-like"/>
</dbReference>
<gene>
    <name evidence="6" type="ORF">OC846_006346</name>
</gene>
<evidence type="ECO:0000256" key="3">
    <source>
        <dbReference type="ARBA" id="ARBA00022827"/>
    </source>
</evidence>
<comment type="caution">
    <text evidence="6">The sequence shown here is derived from an EMBL/GenBank/DDBJ whole genome shotgun (WGS) entry which is preliminary data.</text>
</comment>
<dbReference type="EMBL" id="JAPDMZ010000341">
    <property type="protein sequence ID" value="KAK0543628.1"/>
    <property type="molecule type" value="Genomic_DNA"/>
</dbReference>
<keyword evidence="2" id="KW-0285">Flavoprotein</keyword>
<evidence type="ECO:0008006" key="8">
    <source>
        <dbReference type="Google" id="ProtNLM"/>
    </source>
</evidence>
<organism evidence="6 7">
    <name type="scientific">Tilletia horrida</name>
    <dbReference type="NCBI Taxonomy" id="155126"/>
    <lineage>
        <taxon>Eukaryota</taxon>
        <taxon>Fungi</taxon>
        <taxon>Dikarya</taxon>
        <taxon>Basidiomycota</taxon>
        <taxon>Ustilaginomycotina</taxon>
        <taxon>Exobasidiomycetes</taxon>
        <taxon>Tilletiales</taxon>
        <taxon>Tilletiaceae</taxon>
        <taxon>Tilletia</taxon>
    </lineage>
</organism>
<dbReference type="Proteomes" id="UP001176517">
    <property type="component" value="Unassembled WGS sequence"/>
</dbReference>